<feature type="compositionally biased region" description="Polar residues" evidence="6">
    <location>
        <begin position="1049"/>
        <end position="1058"/>
    </location>
</feature>
<dbReference type="PROSITE" id="PS50082">
    <property type="entry name" value="WD_REPEATS_2"/>
    <property type="match status" value="1"/>
</dbReference>
<evidence type="ECO:0000256" key="2">
    <source>
        <dbReference type="ARBA" id="ARBA00022490"/>
    </source>
</evidence>
<feature type="repeat" description="WD" evidence="5">
    <location>
        <begin position="516"/>
        <end position="538"/>
    </location>
</feature>
<feature type="compositionally biased region" description="Basic residues" evidence="6">
    <location>
        <begin position="20"/>
        <end position="31"/>
    </location>
</feature>
<sequence length="1078" mass="125013">MSSRNVAAQYLSTENLGKSSPKRKKKKRRKHRDVFDIPGVRKIVLSELAQKIIGCVAGEDVTAENPWIFVPREPITDNLELHEDSSEFLAVKNEILVYPGSKFLIGYIPDESKDTDEFYICVTEEATQTVKDIIEKMKEQQEERLYNTLNKTVREWLPMGTEEEVDENLIKNNRPLIEVEIESQYPIFSQKAEFEIVRAEKRRDGYVELKWTSDERIINVYRKRISQYVQVAPQFVTTEVQTICTYPRNSATQYLYEINDTSHLLEEHAKSIQNYVDDNMENLSDLLKVNAALNLYSDDYADLINKDCSFLTGTTVEEVKEYMSFMDVNLCKDKMIADVSWHPMWSGTVALAYTDEAPFIFHYGPNTEDSVLKAVHGDNPTLIWSCLDVLKPKLILESPREVTKLSFCEFDENVLVGGLKNGQIIIWDIRNKLHKVEELEVLTTAQQKYRAYMHSLMSWMKNIYDLAIVRPTALSDHRYSHKGPVTGITWLSPFYEYSKLGVLSEKPEDTDHSMQFLTSSEDGTIMIWDLMKKPTVQPGGFKPRKLRRLKQKPSALMVDVSPYRIYHLNLKPIYKIVIPRLRKLPLAISSCHENYCKVDYVEVNVSKSKKSINERIVYKPILDRSRQHQVEANIFIGSMEGDYIRVSWEGQDFDSGEVVNSESGVIMTRANYHDGPINSIQKNPIHDMILTVGGRVFAIWTPQLPEQPLLWRKRKNLYTSGEWNIYEPHLFTIKVSNGDVESWAVVYDTKLPAFSLPFSSGFLTASAFHPLKLKKQIYGAGDKLGSFRLFYIPEDAAPGSVETKCEKFKSFMERELIRKKKFLAWQTQWLEKNKEILMERGTEEQDLNEKEEEVKKIEQAENLEKKSAEDAAKVAEANKKRPQPGKYVEWVMAQRQAQEEARIKATIISKKQLDTKELEKRRKPLQKLEEENERKKRKQKQRLKEGDMIFKDTVASLFPDIVKEKPVPPSDPYSSLDLAIEDLEDQYNEFNELGFDAERFVYDNPYDYRFYWKQVIARGKKRRQLLADLTRKTSKRVRATLASDTTFMGWTSSEQSPDANYDEIIGETKNNIDELPED</sequence>
<dbReference type="InterPro" id="IPR036322">
    <property type="entry name" value="WD40_repeat_dom_sf"/>
</dbReference>
<feature type="region of interest" description="Disordered" evidence="6">
    <location>
        <begin position="919"/>
        <end position="943"/>
    </location>
</feature>
<feature type="region of interest" description="Disordered" evidence="6">
    <location>
        <begin position="1049"/>
        <end position="1078"/>
    </location>
</feature>
<dbReference type="Proteomes" id="UP001652700">
    <property type="component" value="Unplaced"/>
</dbReference>
<evidence type="ECO:0000256" key="1">
    <source>
        <dbReference type="ARBA" id="ARBA00004496"/>
    </source>
</evidence>
<feature type="region of interest" description="Disordered" evidence="6">
    <location>
        <begin position="859"/>
        <end position="880"/>
    </location>
</feature>
<protein>
    <recommendedName>
        <fullName evidence="9">WD repeat-containing protein 63</fullName>
    </recommendedName>
</protein>
<keyword evidence="4" id="KW-0677">Repeat</keyword>
<dbReference type="RefSeq" id="XP_050503608.1">
    <property type="nucleotide sequence ID" value="XM_050647651.1"/>
</dbReference>
<evidence type="ECO:0000256" key="5">
    <source>
        <dbReference type="PROSITE-ProRule" id="PRU00221"/>
    </source>
</evidence>
<keyword evidence="3 5" id="KW-0853">WD repeat</keyword>
<keyword evidence="2" id="KW-0963">Cytoplasm</keyword>
<evidence type="ECO:0000256" key="4">
    <source>
        <dbReference type="ARBA" id="ARBA00022737"/>
    </source>
</evidence>
<proteinExistence type="predicted"/>
<dbReference type="GeneID" id="126882676"/>
<comment type="subcellular location">
    <subcellularLocation>
        <location evidence="1">Cytoplasm</location>
    </subcellularLocation>
</comment>
<dbReference type="Gene3D" id="2.130.10.10">
    <property type="entry name" value="YVTN repeat-like/Quinoprotein amine dehydrogenase"/>
    <property type="match status" value="1"/>
</dbReference>
<dbReference type="EnsemblMetazoa" id="XM_050647651.1">
    <property type="protein sequence ID" value="XP_050503608.1"/>
    <property type="gene ID" value="LOC126882676"/>
</dbReference>
<feature type="compositionally biased region" description="Polar residues" evidence="6">
    <location>
        <begin position="1"/>
        <end position="18"/>
    </location>
</feature>
<dbReference type="InterPro" id="IPR001680">
    <property type="entry name" value="WD40_rpt"/>
</dbReference>
<reference evidence="7" key="1">
    <citation type="submission" date="2025-05" db="UniProtKB">
        <authorList>
            <consortium name="EnsemblMetazoa"/>
        </authorList>
    </citation>
    <scope>IDENTIFICATION</scope>
</reference>
<feature type="compositionally biased region" description="Basic and acidic residues" evidence="6">
    <location>
        <begin position="919"/>
        <end position="934"/>
    </location>
</feature>
<dbReference type="InterPro" id="IPR015943">
    <property type="entry name" value="WD40/YVTN_repeat-like_dom_sf"/>
</dbReference>
<dbReference type="SUPFAM" id="SSF50978">
    <property type="entry name" value="WD40 repeat-like"/>
    <property type="match status" value="1"/>
</dbReference>
<feature type="region of interest" description="Disordered" evidence="6">
    <location>
        <begin position="1"/>
        <end position="31"/>
    </location>
</feature>
<dbReference type="InterPro" id="IPR050687">
    <property type="entry name" value="Dynein_IC"/>
</dbReference>
<feature type="compositionally biased region" description="Basic and acidic residues" evidence="6">
    <location>
        <begin position="859"/>
        <end position="879"/>
    </location>
</feature>
<dbReference type="SMART" id="SM00320">
    <property type="entry name" value="WD40"/>
    <property type="match status" value="3"/>
</dbReference>
<name>A0ABM5K092_DIAVI</name>
<dbReference type="PANTHER" id="PTHR12442:SF5">
    <property type="entry name" value="DYNEIN AXONEMAL INTERMEDIATE CHAIN 3"/>
    <property type="match status" value="1"/>
</dbReference>
<evidence type="ECO:0000256" key="3">
    <source>
        <dbReference type="ARBA" id="ARBA00022574"/>
    </source>
</evidence>
<evidence type="ECO:0008006" key="9">
    <source>
        <dbReference type="Google" id="ProtNLM"/>
    </source>
</evidence>
<evidence type="ECO:0000313" key="7">
    <source>
        <dbReference type="EnsemblMetazoa" id="XP_050503608.1"/>
    </source>
</evidence>
<evidence type="ECO:0000313" key="8">
    <source>
        <dbReference type="Proteomes" id="UP001652700"/>
    </source>
</evidence>
<accession>A0ABM5K092</accession>
<dbReference type="PANTHER" id="PTHR12442">
    <property type="entry name" value="DYNEIN INTERMEDIATE CHAIN"/>
    <property type="match status" value="1"/>
</dbReference>
<keyword evidence="8" id="KW-1185">Reference proteome</keyword>
<evidence type="ECO:0000256" key="6">
    <source>
        <dbReference type="SAM" id="MobiDB-lite"/>
    </source>
</evidence>
<organism evidence="7 8">
    <name type="scientific">Diabrotica virgifera virgifera</name>
    <name type="common">western corn rootworm</name>
    <dbReference type="NCBI Taxonomy" id="50390"/>
    <lineage>
        <taxon>Eukaryota</taxon>
        <taxon>Metazoa</taxon>
        <taxon>Ecdysozoa</taxon>
        <taxon>Arthropoda</taxon>
        <taxon>Hexapoda</taxon>
        <taxon>Insecta</taxon>
        <taxon>Pterygota</taxon>
        <taxon>Neoptera</taxon>
        <taxon>Endopterygota</taxon>
        <taxon>Coleoptera</taxon>
        <taxon>Polyphaga</taxon>
        <taxon>Cucujiformia</taxon>
        <taxon>Chrysomeloidea</taxon>
        <taxon>Chrysomelidae</taxon>
        <taxon>Galerucinae</taxon>
        <taxon>Diabroticina</taxon>
        <taxon>Diabroticites</taxon>
        <taxon>Diabrotica</taxon>
    </lineage>
</organism>